<sequence>MNTQRTINARVSFDALSLIPDDFDTAIPNLKVSPRTFHKHLFHEILQNHDELPEVYGLMRYLGFLIVLSPASCIWGFLRMSSTLGTSMRRVHSIRNGDPEDHLIPDDSDTAIPNLKVSPRTFHKHLFHEILQNHDELPEVYGLMRYLGFLIVLGPASCI</sequence>
<keyword evidence="1" id="KW-0472">Membrane</keyword>
<feature type="transmembrane region" description="Helical" evidence="1">
    <location>
        <begin position="58"/>
        <end position="78"/>
    </location>
</feature>
<keyword evidence="1" id="KW-1133">Transmembrane helix</keyword>
<dbReference type="AlphaFoldDB" id="A0AA38HPG2"/>
<proteinExistence type="predicted"/>
<evidence type="ECO:0000256" key="1">
    <source>
        <dbReference type="SAM" id="Phobius"/>
    </source>
</evidence>
<evidence type="ECO:0000313" key="2">
    <source>
        <dbReference type="EMBL" id="KAJ3640984.1"/>
    </source>
</evidence>
<accession>A0AA38HPG2</accession>
<organism evidence="2 3">
    <name type="scientific">Zophobas morio</name>
    <dbReference type="NCBI Taxonomy" id="2755281"/>
    <lineage>
        <taxon>Eukaryota</taxon>
        <taxon>Metazoa</taxon>
        <taxon>Ecdysozoa</taxon>
        <taxon>Arthropoda</taxon>
        <taxon>Hexapoda</taxon>
        <taxon>Insecta</taxon>
        <taxon>Pterygota</taxon>
        <taxon>Neoptera</taxon>
        <taxon>Endopterygota</taxon>
        <taxon>Coleoptera</taxon>
        <taxon>Polyphaga</taxon>
        <taxon>Cucujiformia</taxon>
        <taxon>Tenebrionidae</taxon>
        <taxon>Zophobas</taxon>
    </lineage>
</organism>
<keyword evidence="1" id="KW-0812">Transmembrane</keyword>
<protein>
    <submittedName>
        <fullName evidence="2">Uncharacterized protein</fullName>
    </submittedName>
</protein>
<reference evidence="2" key="1">
    <citation type="journal article" date="2023" name="G3 (Bethesda)">
        <title>Whole genome assemblies of Zophobas morio and Tenebrio molitor.</title>
        <authorList>
            <person name="Kaur S."/>
            <person name="Stinson S.A."/>
            <person name="diCenzo G.C."/>
        </authorList>
    </citation>
    <scope>NUCLEOTIDE SEQUENCE</scope>
    <source>
        <strain evidence="2">QUZm001</strain>
    </source>
</reference>
<dbReference type="EMBL" id="JALNTZ010000009">
    <property type="protein sequence ID" value="KAJ3640984.1"/>
    <property type="molecule type" value="Genomic_DNA"/>
</dbReference>
<evidence type="ECO:0000313" key="3">
    <source>
        <dbReference type="Proteomes" id="UP001168821"/>
    </source>
</evidence>
<keyword evidence="3" id="KW-1185">Reference proteome</keyword>
<name>A0AA38HPG2_9CUCU</name>
<dbReference type="Proteomes" id="UP001168821">
    <property type="component" value="Unassembled WGS sequence"/>
</dbReference>
<gene>
    <name evidence="2" type="ORF">Zmor_027515</name>
</gene>
<comment type="caution">
    <text evidence="2">The sequence shown here is derived from an EMBL/GenBank/DDBJ whole genome shotgun (WGS) entry which is preliminary data.</text>
</comment>